<evidence type="ECO:0000256" key="9">
    <source>
        <dbReference type="RuleBase" id="RU000461"/>
    </source>
</evidence>
<dbReference type="GO" id="GO:0016125">
    <property type="term" value="P:sterol metabolic process"/>
    <property type="evidence" value="ECO:0007669"/>
    <property type="project" value="TreeGrafter"/>
</dbReference>
<dbReference type="SUPFAM" id="SSF48264">
    <property type="entry name" value="Cytochrome P450"/>
    <property type="match status" value="1"/>
</dbReference>
<dbReference type="GO" id="GO:0005506">
    <property type="term" value="F:iron ion binding"/>
    <property type="evidence" value="ECO:0007669"/>
    <property type="project" value="InterPro"/>
</dbReference>
<dbReference type="PRINTS" id="PR00385">
    <property type="entry name" value="P450"/>
</dbReference>
<feature type="binding site" description="axial binding residue" evidence="8">
    <location>
        <position position="372"/>
    </location>
    <ligand>
        <name>heme</name>
        <dbReference type="ChEBI" id="CHEBI:30413"/>
    </ligand>
    <ligandPart>
        <name>Fe</name>
        <dbReference type="ChEBI" id="CHEBI:18248"/>
    </ligandPart>
</feature>
<evidence type="ECO:0000313" key="11">
    <source>
        <dbReference type="EMBL" id="KMO83825.1"/>
    </source>
</evidence>
<sequence length="433" mass="48160">MGRTPPTVRSPRLVQGVEFAVLRRRAMHTWTSRRGRVFAIDVPFFGRSVVVSDPAVVRSICAADPQRLVNVRPNMSNLFGSGSIFALDGAAHHERRRVLAPALRGHRLAACEQIIERETLRECATWPDGVEFATLRPMSRITLNVILRIVFGDAPDEIAALRRLVPPFMRLGQVLAFAPAPPPWIRGCTPWRRLDAFRADFDRIVTTLVDKARADPRCAERTDILSLLLRCGRCEGLAALSDELLTLIGAGYETTAAALAWTFERLRRHPDVLADLVREVDDGGAALRRAAVFEVLRSRTVLDVAGRRVEGPTIDLGGWQVSRHRTVLIRIADLHEDPENFTDPGAFDPHRFLGVKPAAPTWLAFGGGTRRCLGADFAITEMDVVLRTVLRHVRIHTDDAADEKSRFHGVTNAPKRGGRIVVDHRTEPSWPPT</sequence>
<evidence type="ECO:0000256" key="4">
    <source>
        <dbReference type="ARBA" id="ARBA00022723"/>
    </source>
</evidence>
<dbReference type="InterPro" id="IPR017972">
    <property type="entry name" value="Cyt_P450_CS"/>
</dbReference>
<dbReference type="EMBL" id="JYNX01000020">
    <property type="protein sequence ID" value="KMO83825.1"/>
    <property type="molecule type" value="Genomic_DNA"/>
</dbReference>
<evidence type="ECO:0000256" key="2">
    <source>
        <dbReference type="ARBA" id="ARBA00010617"/>
    </source>
</evidence>
<evidence type="ECO:0000256" key="7">
    <source>
        <dbReference type="ARBA" id="ARBA00023033"/>
    </source>
</evidence>
<dbReference type="PANTHER" id="PTHR24286:SF24">
    <property type="entry name" value="LANOSTEROL 14-ALPHA DEMETHYLASE"/>
    <property type="match status" value="1"/>
</dbReference>
<dbReference type="EC" id="1.14.13.133" evidence="11"/>
<dbReference type="Pfam" id="PF00067">
    <property type="entry name" value="p450"/>
    <property type="match status" value="1"/>
</dbReference>
<dbReference type="GO" id="GO:0004497">
    <property type="term" value="F:monooxygenase activity"/>
    <property type="evidence" value="ECO:0007669"/>
    <property type="project" value="UniProtKB-KW"/>
</dbReference>
<comment type="similarity">
    <text evidence="2 9">Belongs to the cytochrome P450 family.</text>
</comment>
<dbReference type="PATRIC" id="fig|1800.3.peg.1041"/>
<dbReference type="PROSITE" id="PS00086">
    <property type="entry name" value="CYTOCHROME_P450"/>
    <property type="match status" value="1"/>
</dbReference>
<protein>
    <submittedName>
        <fullName evidence="11">Pentalenene oxygenase</fullName>
        <ecNumber evidence="11">1.14.13.133</ecNumber>
    </submittedName>
</protein>
<dbReference type="InterPro" id="IPR002401">
    <property type="entry name" value="Cyt_P450_E_grp-I"/>
</dbReference>
<dbReference type="Gene3D" id="1.10.630.10">
    <property type="entry name" value="Cytochrome P450"/>
    <property type="match status" value="1"/>
</dbReference>
<keyword evidence="12" id="KW-1185">Reference proteome</keyword>
<keyword evidence="4 8" id="KW-0479">Metal-binding</keyword>
<evidence type="ECO:0000256" key="5">
    <source>
        <dbReference type="ARBA" id="ARBA00023002"/>
    </source>
</evidence>
<keyword evidence="7 9" id="KW-0503">Monooxygenase</keyword>
<reference evidence="11 12" key="1">
    <citation type="journal article" date="2015" name="Genome Biol. Evol.">
        <title>Characterization of Three Mycobacterium spp. with Potential Use in Bioremediation by Genome Sequencing and Comparative Genomics.</title>
        <authorList>
            <person name="Das S."/>
            <person name="Pettersson B.M."/>
            <person name="Behra P.R."/>
            <person name="Ramesh M."/>
            <person name="Dasgupta S."/>
            <person name="Bhattacharya A."/>
            <person name="Kirsebom L.A."/>
        </authorList>
    </citation>
    <scope>NUCLEOTIDE SEQUENCE [LARGE SCALE GENOMIC DNA]</scope>
    <source>
        <strain evidence="11 12">DSM 44219</strain>
    </source>
</reference>
<feature type="region of interest" description="Disordered" evidence="10">
    <location>
        <begin position="406"/>
        <end position="433"/>
    </location>
</feature>
<evidence type="ECO:0000256" key="6">
    <source>
        <dbReference type="ARBA" id="ARBA00023004"/>
    </source>
</evidence>
<dbReference type="PANTHER" id="PTHR24286">
    <property type="entry name" value="CYTOCHROME P450 26"/>
    <property type="match status" value="1"/>
</dbReference>
<evidence type="ECO:0000256" key="1">
    <source>
        <dbReference type="ARBA" id="ARBA00001971"/>
    </source>
</evidence>
<keyword evidence="3 8" id="KW-0349">Heme</keyword>
<keyword evidence="5 9" id="KW-0560">Oxidoreductase</keyword>
<evidence type="ECO:0000256" key="3">
    <source>
        <dbReference type="ARBA" id="ARBA00022617"/>
    </source>
</evidence>
<evidence type="ECO:0000256" key="8">
    <source>
        <dbReference type="PIRSR" id="PIRSR602401-1"/>
    </source>
</evidence>
<dbReference type="GO" id="GO:0016705">
    <property type="term" value="F:oxidoreductase activity, acting on paired donors, with incorporation or reduction of molecular oxygen"/>
    <property type="evidence" value="ECO:0007669"/>
    <property type="project" value="InterPro"/>
</dbReference>
<dbReference type="GO" id="GO:0020037">
    <property type="term" value="F:heme binding"/>
    <property type="evidence" value="ECO:0007669"/>
    <property type="project" value="InterPro"/>
</dbReference>
<dbReference type="InterPro" id="IPR036396">
    <property type="entry name" value="Cyt_P450_sf"/>
</dbReference>
<gene>
    <name evidence="11" type="primary">ptlI_2</name>
    <name evidence="11" type="ORF">MCHUDSM44219_01035</name>
</gene>
<evidence type="ECO:0000313" key="12">
    <source>
        <dbReference type="Proteomes" id="UP000036176"/>
    </source>
</evidence>
<dbReference type="Proteomes" id="UP000036176">
    <property type="component" value="Unassembled WGS sequence"/>
</dbReference>
<comment type="caution">
    <text evidence="11">The sequence shown here is derived from an EMBL/GenBank/DDBJ whole genome shotgun (WGS) entry which is preliminary data.</text>
</comment>
<comment type="cofactor">
    <cofactor evidence="1 8">
        <name>heme</name>
        <dbReference type="ChEBI" id="CHEBI:30413"/>
    </cofactor>
</comment>
<name>A0A0J6WKF8_MYCCU</name>
<organism evidence="11 12">
    <name type="scientific">Mycolicibacterium chubuense</name>
    <name type="common">Mycobacterium chubuense</name>
    <dbReference type="NCBI Taxonomy" id="1800"/>
    <lineage>
        <taxon>Bacteria</taxon>
        <taxon>Bacillati</taxon>
        <taxon>Actinomycetota</taxon>
        <taxon>Actinomycetes</taxon>
        <taxon>Mycobacteriales</taxon>
        <taxon>Mycobacteriaceae</taxon>
        <taxon>Mycolicibacterium</taxon>
    </lineage>
</organism>
<dbReference type="AlphaFoldDB" id="A0A0J6WKF8"/>
<keyword evidence="6 8" id="KW-0408">Iron</keyword>
<dbReference type="PRINTS" id="PR00463">
    <property type="entry name" value="EP450I"/>
</dbReference>
<proteinExistence type="inferred from homology"/>
<evidence type="ECO:0000256" key="10">
    <source>
        <dbReference type="SAM" id="MobiDB-lite"/>
    </source>
</evidence>
<dbReference type="InterPro" id="IPR001128">
    <property type="entry name" value="Cyt_P450"/>
</dbReference>
<accession>A0A0J6WKF8</accession>